<gene>
    <name evidence="2" type="ORF">BJ322DRAFT_1061493</name>
</gene>
<organism evidence="2 3">
    <name type="scientific">Thelephora terrestris</name>
    <dbReference type="NCBI Taxonomy" id="56493"/>
    <lineage>
        <taxon>Eukaryota</taxon>
        <taxon>Fungi</taxon>
        <taxon>Dikarya</taxon>
        <taxon>Basidiomycota</taxon>
        <taxon>Agaricomycotina</taxon>
        <taxon>Agaricomycetes</taxon>
        <taxon>Thelephorales</taxon>
        <taxon>Thelephoraceae</taxon>
        <taxon>Thelephora</taxon>
    </lineage>
</organism>
<keyword evidence="3" id="KW-1185">Reference proteome</keyword>
<feature type="domain" description="Thiaminase-2/PQQC" evidence="1">
    <location>
        <begin position="102"/>
        <end position="209"/>
    </location>
</feature>
<dbReference type="GO" id="GO:0006772">
    <property type="term" value="P:thiamine metabolic process"/>
    <property type="evidence" value="ECO:0007669"/>
    <property type="project" value="UniProtKB-ARBA"/>
</dbReference>
<reference evidence="2" key="1">
    <citation type="journal article" date="2020" name="Nat. Commun.">
        <title>Large-scale genome sequencing of mycorrhizal fungi provides insights into the early evolution of symbiotic traits.</title>
        <authorList>
            <person name="Miyauchi S."/>
            <person name="Kiss E."/>
            <person name="Kuo A."/>
            <person name="Drula E."/>
            <person name="Kohler A."/>
            <person name="Sanchez-Garcia M."/>
            <person name="Morin E."/>
            <person name="Andreopoulos B."/>
            <person name="Barry K.W."/>
            <person name="Bonito G."/>
            <person name="Buee M."/>
            <person name="Carver A."/>
            <person name="Chen C."/>
            <person name="Cichocki N."/>
            <person name="Clum A."/>
            <person name="Culley D."/>
            <person name="Crous P.W."/>
            <person name="Fauchery L."/>
            <person name="Girlanda M."/>
            <person name="Hayes R.D."/>
            <person name="Keri Z."/>
            <person name="LaButti K."/>
            <person name="Lipzen A."/>
            <person name="Lombard V."/>
            <person name="Magnuson J."/>
            <person name="Maillard F."/>
            <person name="Murat C."/>
            <person name="Nolan M."/>
            <person name="Ohm R.A."/>
            <person name="Pangilinan J."/>
            <person name="Pereira M.F."/>
            <person name="Perotto S."/>
            <person name="Peter M."/>
            <person name="Pfister S."/>
            <person name="Riley R."/>
            <person name="Sitrit Y."/>
            <person name="Stielow J.B."/>
            <person name="Szollosi G."/>
            <person name="Zifcakova L."/>
            <person name="Stursova M."/>
            <person name="Spatafora J.W."/>
            <person name="Tedersoo L."/>
            <person name="Vaario L.M."/>
            <person name="Yamada A."/>
            <person name="Yan M."/>
            <person name="Wang P."/>
            <person name="Xu J."/>
            <person name="Bruns T."/>
            <person name="Baldrian P."/>
            <person name="Vilgalys R."/>
            <person name="Dunand C."/>
            <person name="Henrissat B."/>
            <person name="Grigoriev I.V."/>
            <person name="Hibbett D."/>
            <person name="Nagy L.G."/>
            <person name="Martin F.M."/>
        </authorList>
    </citation>
    <scope>NUCLEOTIDE SEQUENCE</scope>
    <source>
        <strain evidence="2">UH-Tt-Lm1</strain>
    </source>
</reference>
<evidence type="ECO:0000313" key="3">
    <source>
        <dbReference type="Proteomes" id="UP000736335"/>
    </source>
</evidence>
<proteinExistence type="predicted"/>
<protein>
    <recommendedName>
        <fullName evidence="1">Thiaminase-2/PQQC domain-containing protein</fullName>
    </recommendedName>
</protein>
<dbReference type="Gene3D" id="1.20.910.10">
    <property type="entry name" value="Heme oxygenase-like"/>
    <property type="match status" value="1"/>
</dbReference>
<dbReference type="OrthoDB" id="2792107at2759"/>
<dbReference type="SUPFAM" id="SSF48613">
    <property type="entry name" value="Heme oxygenase-like"/>
    <property type="match status" value="1"/>
</dbReference>
<dbReference type="Proteomes" id="UP000736335">
    <property type="component" value="Unassembled WGS sequence"/>
</dbReference>
<name>A0A9P6L722_9AGAM</name>
<accession>A0A9P6L722</accession>
<dbReference type="EMBL" id="WIUZ02000007">
    <property type="protein sequence ID" value="KAF9785129.1"/>
    <property type="molecule type" value="Genomic_DNA"/>
</dbReference>
<dbReference type="Pfam" id="PF03070">
    <property type="entry name" value="TENA_THI-4"/>
    <property type="match status" value="1"/>
</dbReference>
<evidence type="ECO:0000259" key="1">
    <source>
        <dbReference type="Pfam" id="PF03070"/>
    </source>
</evidence>
<dbReference type="InterPro" id="IPR004305">
    <property type="entry name" value="Thiaminase-2/PQQC"/>
</dbReference>
<evidence type="ECO:0000313" key="2">
    <source>
        <dbReference type="EMBL" id="KAF9785129.1"/>
    </source>
</evidence>
<dbReference type="AlphaFoldDB" id="A0A9P6L722"/>
<reference evidence="2" key="2">
    <citation type="submission" date="2020-11" db="EMBL/GenBank/DDBJ databases">
        <authorList>
            <consortium name="DOE Joint Genome Institute"/>
            <person name="Kuo A."/>
            <person name="Miyauchi S."/>
            <person name="Kiss E."/>
            <person name="Drula E."/>
            <person name="Kohler A."/>
            <person name="Sanchez-Garcia M."/>
            <person name="Andreopoulos B."/>
            <person name="Barry K.W."/>
            <person name="Bonito G."/>
            <person name="Buee M."/>
            <person name="Carver A."/>
            <person name="Chen C."/>
            <person name="Cichocki N."/>
            <person name="Clum A."/>
            <person name="Culley D."/>
            <person name="Crous P.W."/>
            <person name="Fauchery L."/>
            <person name="Girlanda M."/>
            <person name="Hayes R."/>
            <person name="Keri Z."/>
            <person name="Labutti K."/>
            <person name="Lipzen A."/>
            <person name="Lombard V."/>
            <person name="Magnuson J."/>
            <person name="Maillard F."/>
            <person name="Morin E."/>
            <person name="Murat C."/>
            <person name="Nolan M."/>
            <person name="Ohm R."/>
            <person name="Pangilinan J."/>
            <person name="Pereira M."/>
            <person name="Perotto S."/>
            <person name="Peter M."/>
            <person name="Riley R."/>
            <person name="Sitrit Y."/>
            <person name="Stielow B."/>
            <person name="Szollosi G."/>
            <person name="Zifcakova L."/>
            <person name="Stursova M."/>
            <person name="Spatafora J.W."/>
            <person name="Tedersoo L."/>
            <person name="Vaario L.-M."/>
            <person name="Yamada A."/>
            <person name="Yan M."/>
            <person name="Wang P."/>
            <person name="Xu J."/>
            <person name="Bruns T."/>
            <person name="Baldrian P."/>
            <person name="Vilgalys R."/>
            <person name="Henrissat B."/>
            <person name="Grigoriev I.V."/>
            <person name="Hibbett D."/>
            <person name="Nagy L.G."/>
            <person name="Martin F.M."/>
        </authorList>
    </citation>
    <scope>NUCLEOTIDE SEQUENCE</scope>
    <source>
        <strain evidence="2">UH-Tt-Lm1</strain>
    </source>
</reference>
<sequence>MSAPFIRVPQSSSLVSARAHDFIDEANRVAADPDKGASLEQLEKSYLATKSAAGGVNVVDDPKDLVARLIKDNIPLWNKLLQNDFCQKHMKTQPKTDAKTLSGFKEYMQQDFLYIVHQCQYEADRGLKATTTADFDTSMDRVGKRANFGKDLLKTCTAAPAAGLGIKDSAVLGTHETTALKDYIAFQIQEANTQNWVISLVATVPCIQVSLLSSCVCRSLISNSLTT</sequence>
<dbReference type="InterPro" id="IPR016084">
    <property type="entry name" value="Haem_Oase-like_multi-hlx"/>
</dbReference>
<comment type="caution">
    <text evidence="2">The sequence shown here is derived from an EMBL/GenBank/DDBJ whole genome shotgun (WGS) entry which is preliminary data.</text>
</comment>